<dbReference type="EMBL" id="BAAAHK010000007">
    <property type="protein sequence ID" value="GAA0940393.1"/>
    <property type="molecule type" value="Genomic_DNA"/>
</dbReference>
<dbReference type="InterPro" id="IPR000182">
    <property type="entry name" value="GNAT_dom"/>
</dbReference>
<evidence type="ECO:0000259" key="1">
    <source>
        <dbReference type="PROSITE" id="PS51186"/>
    </source>
</evidence>
<dbReference type="Proteomes" id="UP001500542">
    <property type="component" value="Unassembled WGS sequence"/>
</dbReference>
<comment type="caution">
    <text evidence="2">The sequence shown here is derived from an EMBL/GenBank/DDBJ whole genome shotgun (WGS) entry which is preliminary data.</text>
</comment>
<gene>
    <name evidence="2" type="ORF">GCM10009554_31090</name>
</gene>
<dbReference type="Gene3D" id="3.40.630.30">
    <property type="match status" value="1"/>
</dbReference>
<reference evidence="2 3" key="1">
    <citation type="journal article" date="2019" name="Int. J. Syst. Evol. Microbiol.">
        <title>The Global Catalogue of Microorganisms (GCM) 10K type strain sequencing project: providing services to taxonomists for standard genome sequencing and annotation.</title>
        <authorList>
            <consortium name="The Broad Institute Genomics Platform"/>
            <consortium name="The Broad Institute Genome Sequencing Center for Infectious Disease"/>
            <person name="Wu L."/>
            <person name="Ma J."/>
        </authorList>
    </citation>
    <scope>NUCLEOTIDE SEQUENCE [LARGE SCALE GENOMIC DNA]</scope>
    <source>
        <strain evidence="2 3">JCM 10977</strain>
    </source>
</reference>
<protein>
    <recommendedName>
        <fullName evidence="1">N-acetyltransferase domain-containing protein</fullName>
    </recommendedName>
</protein>
<organism evidence="2 3">
    <name type="scientific">Kribbella koreensis</name>
    <dbReference type="NCBI Taxonomy" id="57909"/>
    <lineage>
        <taxon>Bacteria</taxon>
        <taxon>Bacillati</taxon>
        <taxon>Actinomycetota</taxon>
        <taxon>Actinomycetes</taxon>
        <taxon>Propionibacteriales</taxon>
        <taxon>Kribbellaceae</taxon>
        <taxon>Kribbella</taxon>
    </lineage>
</organism>
<dbReference type="SUPFAM" id="SSF55729">
    <property type="entry name" value="Acyl-CoA N-acyltransferases (Nat)"/>
    <property type="match status" value="1"/>
</dbReference>
<evidence type="ECO:0000313" key="3">
    <source>
        <dbReference type="Proteomes" id="UP001500542"/>
    </source>
</evidence>
<accession>A0ABN1QBQ2</accession>
<dbReference type="RefSeq" id="WP_343969445.1">
    <property type="nucleotide sequence ID" value="NZ_BAAAHK010000007.1"/>
</dbReference>
<dbReference type="Pfam" id="PF00583">
    <property type="entry name" value="Acetyltransf_1"/>
    <property type="match status" value="1"/>
</dbReference>
<keyword evidence="3" id="KW-1185">Reference proteome</keyword>
<proteinExistence type="predicted"/>
<dbReference type="PROSITE" id="PS51186">
    <property type="entry name" value="GNAT"/>
    <property type="match status" value="1"/>
</dbReference>
<sequence>MNQTQVVEADQLVLRRAGDADVESLSGMLDGMPDFSLYMRFQTAIGKPPRPALVQQLVCPNGAAWVAERDREVVGHAMWAWVNGTTVPTAELALIVAEPEQRRGLGVRMLTEAAHDAITSGAAQFVVMVSAMNDRVLRMVRRRWPTAATHREGALLNFTIPAADFFAAVN</sequence>
<dbReference type="InterPro" id="IPR016181">
    <property type="entry name" value="Acyl_CoA_acyltransferase"/>
</dbReference>
<name>A0ABN1QBQ2_9ACTN</name>
<feature type="domain" description="N-acetyltransferase" evidence="1">
    <location>
        <begin position="12"/>
        <end position="170"/>
    </location>
</feature>
<dbReference type="CDD" id="cd04301">
    <property type="entry name" value="NAT_SF"/>
    <property type="match status" value="1"/>
</dbReference>
<evidence type="ECO:0000313" key="2">
    <source>
        <dbReference type="EMBL" id="GAA0940393.1"/>
    </source>
</evidence>